<feature type="transmembrane region" description="Helical" evidence="3">
    <location>
        <begin position="6"/>
        <end position="27"/>
    </location>
</feature>
<dbReference type="RefSeq" id="WP_394837641.1">
    <property type="nucleotide sequence ID" value="NZ_CP089929.1"/>
</dbReference>
<feature type="compositionally biased region" description="Low complexity" evidence="2">
    <location>
        <begin position="250"/>
        <end position="262"/>
    </location>
</feature>
<dbReference type="InterPro" id="IPR036737">
    <property type="entry name" value="OmpA-like_sf"/>
</dbReference>
<feature type="domain" description="OmpA-like" evidence="4">
    <location>
        <begin position="124"/>
        <end position="246"/>
    </location>
</feature>
<dbReference type="Proteomes" id="UP001374803">
    <property type="component" value="Chromosome"/>
</dbReference>
<sequence>MLKSFLTTFTIGALALALIGGGLYGWVRKNRYEKDLSEERAHWTNLEQKLDECTKGREQEKTSREGSERVAAETQSNLEASRTELEELRAEHAEAEKRLAAFKAITEKFRKMIDSGKLAVTVRHGRMIVKLPAGILFPSGSADLSKDGTEAISDVAHVLRQFPDRRFMVAGHTDNVPIGPPSPFKNNLELSTTRALTVTQQLIKAGMNAGRLVAAGYGEYEPATPNVNEASRQENRRIEIVLLPNIAELPAMPGDDAGAPDASAKDMKDGTAKAVKNP</sequence>
<evidence type="ECO:0000256" key="3">
    <source>
        <dbReference type="SAM" id="Phobius"/>
    </source>
</evidence>
<evidence type="ECO:0000259" key="4">
    <source>
        <dbReference type="PROSITE" id="PS51123"/>
    </source>
</evidence>
<organism evidence="5 6">
    <name type="scientific">Pendulispora rubella</name>
    <dbReference type="NCBI Taxonomy" id="2741070"/>
    <lineage>
        <taxon>Bacteria</taxon>
        <taxon>Pseudomonadati</taxon>
        <taxon>Myxococcota</taxon>
        <taxon>Myxococcia</taxon>
        <taxon>Myxococcales</taxon>
        <taxon>Sorangiineae</taxon>
        <taxon>Pendulisporaceae</taxon>
        <taxon>Pendulispora</taxon>
    </lineage>
</organism>
<dbReference type="PANTHER" id="PTHR30329:SF21">
    <property type="entry name" value="LIPOPROTEIN YIAD-RELATED"/>
    <property type="match status" value="1"/>
</dbReference>
<proteinExistence type="predicted"/>
<evidence type="ECO:0000313" key="6">
    <source>
        <dbReference type="Proteomes" id="UP001374803"/>
    </source>
</evidence>
<protein>
    <submittedName>
        <fullName evidence="5">OmpA family protein</fullName>
    </submittedName>
</protein>
<dbReference type="EMBL" id="CP089983">
    <property type="protein sequence ID" value="WXB07970.1"/>
    <property type="molecule type" value="Genomic_DNA"/>
</dbReference>
<dbReference type="Gene3D" id="3.30.1330.60">
    <property type="entry name" value="OmpA-like domain"/>
    <property type="match status" value="1"/>
</dbReference>
<keyword evidence="3" id="KW-0812">Transmembrane</keyword>
<keyword evidence="1 3" id="KW-0472">Membrane</keyword>
<dbReference type="PANTHER" id="PTHR30329">
    <property type="entry name" value="STATOR ELEMENT OF FLAGELLAR MOTOR COMPLEX"/>
    <property type="match status" value="1"/>
</dbReference>
<dbReference type="Pfam" id="PF00691">
    <property type="entry name" value="OmpA"/>
    <property type="match status" value="1"/>
</dbReference>
<reference evidence="5" key="1">
    <citation type="submission" date="2021-12" db="EMBL/GenBank/DDBJ databases">
        <title>Discovery of the Pendulisporaceae a myxobacterial family with distinct sporulation behavior and unique specialized metabolism.</title>
        <authorList>
            <person name="Garcia R."/>
            <person name="Popoff A."/>
            <person name="Bader C.D."/>
            <person name="Loehr J."/>
            <person name="Walesch S."/>
            <person name="Walt C."/>
            <person name="Boldt J."/>
            <person name="Bunk B."/>
            <person name="Haeckl F.J.F.P.J."/>
            <person name="Gunesch A.P."/>
            <person name="Birkelbach J."/>
            <person name="Nuebel U."/>
            <person name="Pietschmann T."/>
            <person name="Bach T."/>
            <person name="Mueller R."/>
        </authorList>
    </citation>
    <scope>NUCLEOTIDE SEQUENCE</scope>
    <source>
        <strain evidence="5">MSr11367</strain>
    </source>
</reference>
<evidence type="ECO:0000256" key="1">
    <source>
        <dbReference type="PROSITE-ProRule" id="PRU00473"/>
    </source>
</evidence>
<feature type="compositionally biased region" description="Basic and acidic residues" evidence="2">
    <location>
        <begin position="53"/>
        <end position="71"/>
    </location>
</feature>
<dbReference type="InterPro" id="IPR006665">
    <property type="entry name" value="OmpA-like"/>
</dbReference>
<dbReference type="CDD" id="cd07185">
    <property type="entry name" value="OmpA_C-like"/>
    <property type="match status" value="1"/>
</dbReference>
<name>A0ABZ2LB24_9BACT</name>
<evidence type="ECO:0000313" key="5">
    <source>
        <dbReference type="EMBL" id="WXB07970.1"/>
    </source>
</evidence>
<dbReference type="PROSITE" id="PS51123">
    <property type="entry name" value="OMPA_2"/>
    <property type="match status" value="1"/>
</dbReference>
<dbReference type="SUPFAM" id="SSF103088">
    <property type="entry name" value="OmpA-like"/>
    <property type="match status" value="1"/>
</dbReference>
<evidence type="ECO:0000256" key="2">
    <source>
        <dbReference type="SAM" id="MobiDB-lite"/>
    </source>
</evidence>
<feature type="region of interest" description="Disordered" evidence="2">
    <location>
        <begin position="53"/>
        <end position="81"/>
    </location>
</feature>
<dbReference type="InterPro" id="IPR050330">
    <property type="entry name" value="Bact_OuterMem_StrucFunc"/>
</dbReference>
<keyword evidence="6" id="KW-1185">Reference proteome</keyword>
<feature type="region of interest" description="Disordered" evidence="2">
    <location>
        <begin position="249"/>
        <end position="278"/>
    </location>
</feature>
<keyword evidence="3" id="KW-1133">Transmembrane helix</keyword>
<gene>
    <name evidence="5" type="ORF">LVJ94_12100</name>
</gene>
<accession>A0ABZ2LB24</accession>